<dbReference type="SUPFAM" id="SSF55103">
    <property type="entry name" value="FAD-linked oxidases, C-terminal domain"/>
    <property type="match status" value="1"/>
</dbReference>
<dbReference type="Gene3D" id="3.30.70.3450">
    <property type="match status" value="1"/>
</dbReference>
<protein>
    <recommendedName>
        <fullName evidence="10">FAD-binding PCMH-type domain-containing protein</fullName>
    </recommendedName>
</protein>
<dbReference type="InterPro" id="IPR016167">
    <property type="entry name" value="FAD-bd_PCMH_sub1"/>
</dbReference>
<dbReference type="Gene3D" id="3.30.300.330">
    <property type="match status" value="1"/>
</dbReference>
<dbReference type="GO" id="GO:0071949">
    <property type="term" value="F:FAD binding"/>
    <property type="evidence" value="ECO:0007669"/>
    <property type="project" value="InterPro"/>
</dbReference>
<sequence>MSDYEEGKTRWWGWGNVDQRFDIENRSRLVPFLQKDLGVELGKERFSDPTLKDINIPEPRIGSEILQGIAAIVGSENVSSSKFHRVSHSVGKSYRDLIRCRQRKVERVVDAVVWPRGEDEIVKVLKIIEDNNLAIIPFGGGSSVTGGVEPMSTEKNGVISLDMARMDRVLSVDPTSQTAVIQAGALGPEVEDQLNVQGYTLGHFPESFDHSALGGWIATRASGRQSTGYGDIEDMVLALKMVTPRGVVETRKVPNTAAGPSVLQLCIGSEGFLGVITEATMRIRPVPDVIDYRGLIFRNFAAGISAIREMMQQGLVPTCIRLSDRAETALANAFRRTTGPKWKREGEDFVLKLLARRGYSFDDGAFMILGLEGDRDEVEYLRSGILRLCHNLGGFHLGTSPGRQWYESRHDTAYFREQLINWGVMVDTLETASTWGNLLRLYGEVRSALRSSLEGETGGGLITCHVSHAYREGASLYYTFFAPMASEGMEEAQWDEAKRAASEAIMKYGGTISHHHGVGYEHASWMRNEIGEVSLGAIRAVKKAMDPDDIMNPGKLLPIT</sequence>
<comment type="similarity">
    <text evidence="2">Belongs to the FAD-binding oxidoreductase/transferase type 4 family.</text>
</comment>
<dbReference type="PANTHER" id="PTHR46568:SF1">
    <property type="entry name" value="ALKYLDIHYDROXYACETONEPHOSPHATE SYNTHASE, PEROXISOMAL"/>
    <property type="match status" value="1"/>
</dbReference>
<keyword evidence="5" id="KW-0560">Oxidoreductase</keyword>
<gene>
    <name evidence="11" type="ORF">A2Y75_02910</name>
</gene>
<dbReference type="GO" id="GO:0016491">
    <property type="term" value="F:oxidoreductase activity"/>
    <property type="evidence" value="ECO:0007669"/>
    <property type="project" value="UniProtKB-KW"/>
</dbReference>
<dbReference type="Pfam" id="PF01565">
    <property type="entry name" value="FAD_binding_4"/>
    <property type="match status" value="1"/>
</dbReference>
<feature type="binding site" evidence="8">
    <location>
        <begin position="219"/>
        <end position="222"/>
    </location>
    <ligand>
        <name>FAD</name>
        <dbReference type="ChEBI" id="CHEBI:57692"/>
    </ligand>
</feature>
<accession>A0A1F2WNT0</accession>
<evidence type="ECO:0000259" key="10">
    <source>
        <dbReference type="PROSITE" id="PS51387"/>
    </source>
</evidence>
<dbReference type="AlphaFoldDB" id="A0A1F2WNT0"/>
<evidence type="ECO:0000256" key="3">
    <source>
        <dbReference type="ARBA" id="ARBA00022630"/>
    </source>
</evidence>
<feature type="binding site" evidence="7">
    <location>
        <position position="416"/>
    </location>
    <ligand>
        <name>substrate</name>
    </ligand>
</feature>
<name>A0A1F2WNT0_9ACTN</name>
<evidence type="ECO:0000256" key="5">
    <source>
        <dbReference type="ARBA" id="ARBA00023002"/>
    </source>
</evidence>
<evidence type="ECO:0000256" key="4">
    <source>
        <dbReference type="ARBA" id="ARBA00022827"/>
    </source>
</evidence>
<dbReference type="STRING" id="1797197.A2Y75_02910"/>
<dbReference type="PANTHER" id="PTHR46568">
    <property type="entry name" value="ALKYLDIHYDROXYACETONEPHOSPHATE SYNTHASE, PEROXISOMAL"/>
    <property type="match status" value="1"/>
</dbReference>
<evidence type="ECO:0000313" key="12">
    <source>
        <dbReference type="Proteomes" id="UP000177876"/>
    </source>
</evidence>
<dbReference type="Gene3D" id="1.10.45.10">
    <property type="entry name" value="Vanillyl-alcohol Oxidase, Chain A, domain 4"/>
    <property type="match status" value="1"/>
</dbReference>
<evidence type="ECO:0000256" key="8">
    <source>
        <dbReference type="PIRSR" id="PIRSR625650-3"/>
    </source>
</evidence>
<dbReference type="FunFam" id="1.10.45.10:FF:000001">
    <property type="entry name" value="D-lactate dehydrogenase mitochondrial"/>
    <property type="match status" value="1"/>
</dbReference>
<feature type="site" description="Important for enzyme activity" evidence="9">
    <location>
        <position position="321"/>
    </location>
</feature>
<feature type="binding site" evidence="8">
    <location>
        <begin position="137"/>
        <end position="143"/>
    </location>
    <ligand>
        <name>FAD</name>
        <dbReference type="ChEBI" id="CHEBI:57692"/>
    </ligand>
</feature>
<dbReference type="InterPro" id="IPR016164">
    <property type="entry name" value="FAD-linked_Oxase-like_C"/>
</dbReference>
<dbReference type="Gene3D" id="3.30.465.10">
    <property type="match status" value="1"/>
</dbReference>
<dbReference type="Pfam" id="PF02913">
    <property type="entry name" value="FAD-oxidase_C"/>
    <property type="match status" value="1"/>
</dbReference>
<dbReference type="GO" id="GO:0008609">
    <property type="term" value="F:alkylglycerone-phosphate synthase activity"/>
    <property type="evidence" value="ECO:0007669"/>
    <property type="project" value="InterPro"/>
</dbReference>
<dbReference type="GO" id="GO:0008610">
    <property type="term" value="P:lipid biosynthetic process"/>
    <property type="evidence" value="ECO:0007669"/>
    <property type="project" value="InterPro"/>
</dbReference>
<evidence type="ECO:0000313" key="11">
    <source>
        <dbReference type="EMBL" id="OFW58515.1"/>
    </source>
</evidence>
<evidence type="ECO:0000256" key="2">
    <source>
        <dbReference type="ARBA" id="ARBA00008000"/>
    </source>
</evidence>
<evidence type="ECO:0000256" key="9">
    <source>
        <dbReference type="PIRSR" id="PIRSR625650-4"/>
    </source>
</evidence>
<evidence type="ECO:0000256" key="6">
    <source>
        <dbReference type="PIRSR" id="PIRSR625650-1"/>
    </source>
</evidence>
<dbReference type="InterPro" id="IPR025650">
    <property type="entry name" value="Alkyl-DHAP_Synthase"/>
</dbReference>
<dbReference type="Proteomes" id="UP000177876">
    <property type="component" value="Unassembled WGS sequence"/>
</dbReference>
<comment type="cofactor">
    <cofactor evidence="1 8">
        <name>FAD</name>
        <dbReference type="ChEBI" id="CHEBI:57692"/>
    </cofactor>
</comment>
<organism evidence="11 12">
    <name type="scientific">Candidatus Solincola sediminis</name>
    <dbReference type="NCBI Taxonomy" id="1797199"/>
    <lineage>
        <taxon>Bacteria</taxon>
        <taxon>Bacillati</taxon>
        <taxon>Actinomycetota</taxon>
        <taxon>Candidatus Geothermincolia</taxon>
        <taxon>Candidatus Geothermincolales</taxon>
        <taxon>Candidatus Geothermincolaceae</taxon>
        <taxon>Candidatus Solincola</taxon>
    </lineage>
</organism>
<comment type="caution">
    <text evidence="11">The sequence shown here is derived from an EMBL/GenBank/DDBJ whole genome shotgun (WGS) entry which is preliminary data.</text>
</comment>
<dbReference type="InterPro" id="IPR006094">
    <property type="entry name" value="Oxid_FAD_bind_N"/>
</dbReference>
<keyword evidence="3" id="KW-0285">Flavoprotein</keyword>
<feature type="domain" description="FAD-binding PCMH-type" evidence="10">
    <location>
        <begin position="105"/>
        <end position="286"/>
    </location>
</feature>
<dbReference type="InterPro" id="IPR016166">
    <property type="entry name" value="FAD-bd_PCMH"/>
</dbReference>
<evidence type="ECO:0000256" key="7">
    <source>
        <dbReference type="PIRSR" id="PIRSR625650-2"/>
    </source>
</evidence>
<dbReference type="SUPFAM" id="SSF56176">
    <property type="entry name" value="FAD-binding/transporter-associated domain-like"/>
    <property type="match status" value="1"/>
</dbReference>
<dbReference type="PROSITE" id="PS51387">
    <property type="entry name" value="FAD_PCMH"/>
    <property type="match status" value="1"/>
</dbReference>
<evidence type="ECO:0000256" key="1">
    <source>
        <dbReference type="ARBA" id="ARBA00001974"/>
    </source>
</evidence>
<dbReference type="InterPro" id="IPR016169">
    <property type="entry name" value="FAD-bd_PCMH_sub2"/>
</dbReference>
<dbReference type="InterPro" id="IPR016171">
    <property type="entry name" value="Vanillyl_alc_oxidase_C-sub2"/>
</dbReference>
<dbReference type="EMBL" id="MELK01000022">
    <property type="protein sequence ID" value="OFW58515.1"/>
    <property type="molecule type" value="Genomic_DNA"/>
</dbReference>
<proteinExistence type="inferred from homology"/>
<keyword evidence="4 8" id="KW-0274">FAD</keyword>
<feature type="binding site" evidence="8">
    <location>
        <begin position="270"/>
        <end position="276"/>
    </location>
    <ligand>
        <name>FAD</name>
        <dbReference type="ChEBI" id="CHEBI:57692"/>
    </ligand>
</feature>
<dbReference type="InterPro" id="IPR036318">
    <property type="entry name" value="FAD-bd_PCMH-like_sf"/>
</dbReference>
<reference evidence="11 12" key="1">
    <citation type="journal article" date="2016" name="Nat. Commun.">
        <title>Thousands of microbial genomes shed light on interconnected biogeochemical processes in an aquifer system.</title>
        <authorList>
            <person name="Anantharaman K."/>
            <person name="Brown C.T."/>
            <person name="Hug L.A."/>
            <person name="Sharon I."/>
            <person name="Castelle C.J."/>
            <person name="Probst A.J."/>
            <person name="Thomas B.C."/>
            <person name="Singh A."/>
            <person name="Wilkins M.J."/>
            <person name="Karaoz U."/>
            <person name="Brodie E.L."/>
            <person name="Williams K.H."/>
            <person name="Hubbard S.S."/>
            <person name="Banfield J.F."/>
        </authorList>
    </citation>
    <scope>NUCLEOTIDE SEQUENCE [LARGE SCALE GENOMIC DNA]</scope>
</reference>
<feature type="active site" description="Proton donor/acceptor" evidence="6">
    <location>
        <position position="477"/>
    </location>
</feature>
<dbReference type="InterPro" id="IPR004113">
    <property type="entry name" value="FAD-bd_oxidored_4_C"/>
</dbReference>
<dbReference type="Gene3D" id="3.30.43.10">
    <property type="entry name" value="Uridine Diphospho-n-acetylenolpyruvylglucosamine Reductase, domain 2"/>
    <property type="match status" value="1"/>
</dbReference>